<proteinExistence type="predicted"/>
<evidence type="ECO:0000313" key="2">
    <source>
        <dbReference type="Proteomes" id="UP000663760"/>
    </source>
</evidence>
<name>A0A7I8K820_SPIIN</name>
<keyword evidence="2" id="KW-1185">Reference proteome</keyword>
<gene>
    <name evidence="1" type="ORF">SI8410_03003925</name>
</gene>
<reference evidence="1" key="1">
    <citation type="submission" date="2020-02" db="EMBL/GenBank/DDBJ databases">
        <authorList>
            <person name="Scholz U."/>
            <person name="Mascher M."/>
            <person name="Fiebig A."/>
        </authorList>
    </citation>
    <scope>NUCLEOTIDE SEQUENCE</scope>
</reference>
<organism evidence="1 2">
    <name type="scientific">Spirodela intermedia</name>
    <name type="common">Intermediate duckweed</name>
    <dbReference type="NCBI Taxonomy" id="51605"/>
    <lineage>
        <taxon>Eukaryota</taxon>
        <taxon>Viridiplantae</taxon>
        <taxon>Streptophyta</taxon>
        <taxon>Embryophyta</taxon>
        <taxon>Tracheophyta</taxon>
        <taxon>Spermatophyta</taxon>
        <taxon>Magnoliopsida</taxon>
        <taxon>Liliopsida</taxon>
        <taxon>Araceae</taxon>
        <taxon>Lemnoideae</taxon>
        <taxon>Spirodela</taxon>
    </lineage>
</organism>
<sequence length="28" mass="3416">MVMKKLSPDIKIHNSVSLMSYLIEYRRY</sequence>
<evidence type="ECO:0000313" key="1">
    <source>
        <dbReference type="EMBL" id="CAA7393127.1"/>
    </source>
</evidence>
<dbReference type="AlphaFoldDB" id="A0A7I8K820"/>
<dbReference type="EMBL" id="LR746266">
    <property type="protein sequence ID" value="CAA7393127.1"/>
    <property type="molecule type" value="Genomic_DNA"/>
</dbReference>
<accession>A0A7I8K820</accession>
<protein>
    <submittedName>
        <fullName evidence="1">Uncharacterized protein</fullName>
    </submittedName>
</protein>
<dbReference type="Proteomes" id="UP000663760">
    <property type="component" value="Chromosome 3"/>
</dbReference>